<name>A0A0V1GMP7_9BILA</name>
<dbReference type="AlphaFoldDB" id="A0A0V1GMP7"/>
<evidence type="ECO:0000313" key="1">
    <source>
        <dbReference type="EMBL" id="KRY99525.1"/>
    </source>
</evidence>
<protein>
    <submittedName>
        <fullName evidence="1">Uncharacterized protein</fullName>
    </submittedName>
</protein>
<dbReference type="Proteomes" id="UP000055024">
    <property type="component" value="Unassembled WGS sequence"/>
</dbReference>
<evidence type="ECO:0000313" key="2">
    <source>
        <dbReference type="Proteomes" id="UP000055024"/>
    </source>
</evidence>
<gene>
    <name evidence="1" type="ORF">T11_331</name>
</gene>
<keyword evidence="2" id="KW-1185">Reference proteome</keyword>
<accession>A0A0V1GMP7</accession>
<comment type="caution">
    <text evidence="1">The sequence shown here is derived from an EMBL/GenBank/DDBJ whole genome shotgun (WGS) entry which is preliminary data.</text>
</comment>
<organism evidence="1 2">
    <name type="scientific">Trichinella zimbabwensis</name>
    <dbReference type="NCBI Taxonomy" id="268475"/>
    <lineage>
        <taxon>Eukaryota</taxon>
        <taxon>Metazoa</taxon>
        <taxon>Ecdysozoa</taxon>
        <taxon>Nematoda</taxon>
        <taxon>Enoplea</taxon>
        <taxon>Dorylaimia</taxon>
        <taxon>Trichinellida</taxon>
        <taxon>Trichinellidae</taxon>
        <taxon>Trichinella</taxon>
    </lineage>
</organism>
<proteinExistence type="predicted"/>
<reference evidence="1 2" key="1">
    <citation type="submission" date="2015-01" db="EMBL/GenBank/DDBJ databases">
        <title>Evolution of Trichinella species and genotypes.</title>
        <authorList>
            <person name="Korhonen P.K."/>
            <person name="Edoardo P."/>
            <person name="Giuseppe L.R."/>
            <person name="Gasser R.B."/>
        </authorList>
    </citation>
    <scope>NUCLEOTIDE SEQUENCE [LARGE SCALE GENOMIC DNA]</scope>
    <source>
        <strain evidence="1">ISS1029</strain>
    </source>
</reference>
<sequence length="43" mass="4988">MHQLELISQLVYSVMESQKISSSKILQYQRNGLVLDDFLPYAT</sequence>
<dbReference type="EMBL" id="JYDP01000805">
    <property type="protein sequence ID" value="KRY99525.1"/>
    <property type="molecule type" value="Genomic_DNA"/>
</dbReference>